<gene>
    <name evidence="2" type="ORF">FYJ25_04725</name>
</gene>
<evidence type="ECO:0000313" key="2">
    <source>
        <dbReference type="EMBL" id="MSU81682.1"/>
    </source>
</evidence>
<dbReference type="InterPro" id="IPR010982">
    <property type="entry name" value="Lambda_DNA-bd_dom_sf"/>
</dbReference>
<reference evidence="2 3" key="1">
    <citation type="submission" date="2019-08" db="EMBL/GenBank/DDBJ databases">
        <title>In-depth cultivation of the pig gut microbiome towards novel bacterial diversity and tailored functional studies.</title>
        <authorList>
            <person name="Wylensek D."/>
            <person name="Hitch T.C.A."/>
            <person name="Clavel T."/>
        </authorList>
    </citation>
    <scope>NUCLEOTIDE SEQUENCE [LARGE SCALE GENOMIC DNA]</scope>
    <source>
        <strain evidence="2 3">BSM-383-APC-4H</strain>
    </source>
</reference>
<comment type="caution">
    <text evidence="2">The sequence shown here is derived from an EMBL/GenBank/DDBJ whole genome shotgun (WGS) entry which is preliminary data.</text>
</comment>
<organism evidence="2 3">
    <name type="scientific">Anaerobutyricum soehngenii</name>
    <dbReference type="NCBI Taxonomy" id="105843"/>
    <lineage>
        <taxon>Bacteria</taxon>
        <taxon>Bacillati</taxon>
        <taxon>Bacillota</taxon>
        <taxon>Clostridia</taxon>
        <taxon>Lachnospirales</taxon>
        <taxon>Lachnospiraceae</taxon>
        <taxon>Anaerobutyricum</taxon>
    </lineage>
</organism>
<dbReference type="Proteomes" id="UP000433359">
    <property type="component" value="Unassembled WGS sequence"/>
</dbReference>
<dbReference type="RefSeq" id="WP_154580659.1">
    <property type="nucleotide sequence ID" value="NZ_VULP01000006.1"/>
</dbReference>
<dbReference type="EMBL" id="VULP01000006">
    <property type="protein sequence ID" value="MSU81682.1"/>
    <property type="molecule type" value="Genomic_DNA"/>
</dbReference>
<protein>
    <recommendedName>
        <fullName evidence="1">HTH cro/C1-type domain-containing protein</fullName>
    </recommendedName>
</protein>
<evidence type="ECO:0000313" key="3">
    <source>
        <dbReference type="Proteomes" id="UP000433359"/>
    </source>
</evidence>
<dbReference type="GO" id="GO:0003677">
    <property type="term" value="F:DNA binding"/>
    <property type="evidence" value="ECO:0007669"/>
    <property type="project" value="InterPro"/>
</dbReference>
<proteinExistence type="predicted"/>
<feature type="domain" description="HTH cro/C1-type" evidence="1">
    <location>
        <begin position="34"/>
        <end position="75"/>
    </location>
</feature>
<dbReference type="SUPFAM" id="SSF47413">
    <property type="entry name" value="lambda repressor-like DNA-binding domains"/>
    <property type="match status" value="1"/>
</dbReference>
<evidence type="ECO:0000259" key="1">
    <source>
        <dbReference type="PROSITE" id="PS50943"/>
    </source>
</evidence>
<dbReference type="PROSITE" id="PS50943">
    <property type="entry name" value="HTH_CROC1"/>
    <property type="match status" value="1"/>
</dbReference>
<accession>A0A6N7Y1D3</accession>
<dbReference type="InterPro" id="IPR001387">
    <property type="entry name" value="Cro/C1-type_HTH"/>
</dbReference>
<sequence>MPAKAKTPNELAVIVRENLKRLTANTRYPKATIADVCHVTRGTVSHWFSETKPKLPSMECLIKIADYYQIMVDTLLTESGDKYMHRRFQTYSDAFTILMDFIREGIIESKDINNRILRELCTMYDEAINSFAIPDVTISEWVKDIVARFCIEMPNKESMGDEIFYLDEVTEQLYEGGRGIRTMDKLQTLENLAKALANKRIIKEQIQAIEAGEEAKKDPEIQGILSKLYRDDK</sequence>
<dbReference type="AlphaFoldDB" id="A0A6N7Y1D3"/>
<dbReference type="Gene3D" id="1.10.260.40">
    <property type="entry name" value="lambda repressor-like DNA-binding domains"/>
    <property type="match status" value="1"/>
</dbReference>
<name>A0A6N7Y1D3_9FIRM</name>